<dbReference type="PRINTS" id="PR00081">
    <property type="entry name" value="GDHRDH"/>
</dbReference>
<evidence type="ECO:0000256" key="2">
    <source>
        <dbReference type="ARBA" id="ARBA00023002"/>
    </source>
</evidence>
<dbReference type="SUPFAM" id="SSF51735">
    <property type="entry name" value="NAD(P)-binding Rossmann-fold domains"/>
    <property type="match status" value="1"/>
</dbReference>
<dbReference type="PANTHER" id="PTHR44196">
    <property type="entry name" value="DEHYDROGENASE/REDUCTASE SDR FAMILY MEMBER 7B"/>
    <property type="match status" value="1"/>
</dbReference>
<evidence type="ECO:0000313" key="4">
    <source>
        <dbReference type="Proteomes" id="UP001461163"/>
    </source>
</evidence>
<dbReference type="InterPro" id="IPR036291">
    <property type="entry name" value="NAD(P)-bd_dom_sf"/>
</dbReference>
<dbReference type="InterPro" id="IPR002347">
    <property type="entry name" value="SDR_fam"/>
</dbReference>
<dbReference type="PANTHER" id="PTHR44196:SF1">
    <property type="entry name" value="DEHYDROGENASE_REDUCTASE SDR FAMILY MEMBER 7B"/>
    <property type="match status" value="1"/>
</dbReference>
<comment type="similarity">
    <text evidence="1">Belongs to the short-chain dehydrogenases/reductases (SDR) family.</text>
</comment>
<name>A0ABU9SVM1_9ALTE</name>
<proteinExistence type="inferred from homology"/>
<dbReference type="Proteomes" id="UP001461163">
    <property type="component" value="Unassembled WGS sequence"/>
</dbReference>
<dbReference type="EMBL" id="JBBMQS010000006">
    <property type="protein sequence ID" value="MEM5497929.1"/>
    <property type="molecule type" value="Genomic_DNA"/>
</dbReference>
<organism evidence="3 4">
    <name type="scientific">Paraglaciecola mesophila</name>
    <dbReference type="NCBI Taxonomy" id="197222"/>
    <lineage>
        <taxon>Bacteria</taxon>
        <taxon>Pseudomonadati</taxon>
        <taxon>Pseudomonadota</taxon>
        <taxon>Gammaproteobacteria</taxon>
        <taxon>Alteromonadales</taxon>
        <taxon>Alteromonadaceae</taxon>
        <taxon>Paraglaciecola</taxon>
    </lineage>
</organism>
<keyword evidence="4" id="KW-1185">Reference proteome</keyword>
<sequence length="238" mass="26131">MKRMLITGATSGIGEALVKHAAQSGYDVIACGRNADKLKTFESTRSVTSLQFDVTDKQQTKTKLEAISADIYVLNAGVCEYVELDSFDPDMFRRVFEANFFGVVHCIDALLPKLTTGSQLVLVDSMARFLPFTQSQAYGASKAALHYLTKTMEVDLADKGVVVQSISPGFVGTPLTDKNDFDMPMKISVHEAAKSLLKGIERQSASVYFPTMFGLLLRFLSRLPSPLKVALSKKMKNN</sequence>
<evidence type="ECO:0000256" key="1">
    <source>
        <dbReference type="ARBA" id="ARBA00006484"/>
    </source>
</evidence>
<gene>
    <name evidence="3" type="ORF">WNY77_11035</name>
</gene>
<dbReference type="Pfam" id="PF00106">
    <property type="entry name" value="adh_short"/>
    <property type="match status" value="1"/>
</dbReference>
<keyword evidence="2" id="KW-0560">Oxidoreductase</keyword>
<comment type="caution">
    <text evidence="3">The sequence shown here is derived from an EMBL/GenBank/DDBJ whole genome shotgun (WGS) entry which is preliminary data.</text>
</comment>
<accession>A0ABU9SVM1</accession>
<evidence type="ECO:0000313" key="3">
    <source>
        <dbReference type="EMBL" id="MEM5497929.1"/>
    </source>
</evidence>
<protein>
    <submittedName>
        <fullName evidence="3">SDR family NAD(P)-dependent oxidoreductase</fullName>
    </submittedName>
</protein>
<dbReference type="Gene3D" id="3.40.50.720">
    <property type="entry name" value="NAD(P)-binding Rossmann-like Domain"/>
    <property type="match status" value="1"/>
</dbReference>
<reference evidence="3 4" key="1">
    <citation type="submission" date="2024-03" db="EMBL/GenBank/DDBJ databases">
        <title>Community enrichment and isolation of bacterial strains for fucoidan degradation.</title>
        <authorList>
            <person name="Sichert A."/>
        </authorList>
    </citation>
    <scope>NUCLEOTIDE SEQUENCE [LARGE SCALE GENOMIC DNA]</scope>
    <source>
        <strain evidence="3 4">AS12</strain>
    </source>
</reference>
<dbReference type="RefSeq" id="WP_342881716.1">
    <property type="nucleotide sequence ID" value="NZ_JBBMQS010000006.1"/>
</dbReference>